<accession>A0A3L6PR80</accession>
<feature type="transmembrane region" description="Helical" evidence="1">
    <location>
        <begin position="51"/>
        <end position="71"/>
    </location>
</feature>
<keyword evidence="1" id="KW-1133">Transmembrane helix</keyword>
<dbReference type="Proteomes" id="UP000275267">
    <property type="component" value="Unassembled WGS sequence"/>
</dbReference>
<protein>
    <submittedName>
        <fullName evidence="2">Uncharacterized protein</fullName>
    </submittedName>
</protein>
<gene>
    <name evidence="2" type="ORF">C2845_PM14G20720</name>
</gene>
<name>A0A3L6PR80_PANMI</name>
<keyword evidence="1" id="KW-0812">Transmembrane</keyword>
<evidence type="ECO:0000313" key="3">
    <source>
        <dbReference type="Proteomes" id="UP000275267"/>
    </source>
</evidence>
<evidence type="ECO:0000256" key="1">
    <source>
        <dbReference type="SAM" id="Phobius"/>
    </source>
</evidence>
<evidence type="ECO:0000313" key="2">
    <source>
        <dbReference type="EMBL" id="RLM61172.1"/>
    </source>
</evidence>
<comment type="caution">
    <text evidence="2">The sequence shown here is derived from an EMBL/GenBank/DDBJ whole genome shotgun (WGS) entry which is preliminary data.</text>
</comment>
<organism evidence="2 3">
    <name type="scientific">Panicum miliaceum</name>
    <name type="common">Proso millet</name>
    <name type="synonym">Broomcorn millet</name>
    <dbReference type="NCBI Taxonomy" id="4540"/>
    <lineage>
        <taxon>Eukaryota</taxon>
        <taxon>Viridiplantae</taxon>
        <taxon>Streptophyta</taxon>
        <taxon>Embryophyta</taxon>
        <taxon>Tracheophyta</taxon>
        <taxon>Spermatophyta</taxon>
        <taxon>Magnoliopsida</taxon>
        <taxon>Liliopsida</taxon>
        <taxon>Poales</taxon>
        <taxon>Poaceae</taxon>
        <taxon>PACMAD clade</taxon>
        <taxon>Panicoideae</taxon>
        <taxon>Panicodae</taxon>
        <taxon>Paniceae</taxon>
        <taxon>Panicinae</taxon>
        <taxon>Panicum</taxon>
        <taxon>Panicum sect. Panicum</taxon>
    </lineage>
</organism>
<reference evidence="3" key="1">
    <citation type="journal article" date="2019" name="Nat. Commun.">
        <title>The genome of broomcorn millet.</title>
        <authorList>
            <person name="Zou C."/>
            <person name="Miki D."/>
            <person name="Li D."/>
            <person name="Tang Q."/>
            <person name="Xiao L."/>
            <person name="Rajput S."/>
            <person name="Deng P."/>
            <person name="Jia W."/>
            <person name="Huang R."/>
            <person name="Zhang M."/>
            <person name="Sun Y."/>
            <person name="Hu J."/>
            <person name="Fu X."/>
            <person name="Schnable P.S."/>
            <person name="Li F."/>
            <person name="Zhang H."/>
            <person name="Feng B."/>
            <person name="Zhu X."/>
            <person name="Liu R."/>
            <person name="Schnable J.C."/>
            <person name="Zhu J.-K."/>
            <person name="Zhang H."/>
        </authorList>
    </citation>
    <scope>NUCLEOTIDE SEQUENCE [LARGE SCALE GENOMIC DNA]</scope>
</reference>
<sequence>MEKRKAGRSVRGRAHKLLHAPHTCTAHAGDEPPTRELLLPQRWRRRRVPEFCYLLLNLPALGMCSFFMYTMRSMECLQPQDILAVDVLCGEQDRDPLVSGNDYLNRAAVTADTSDDVSAPMDWGVEIIPEGEIRSLGHRPQPPVKILGQLWPAQRQVPITRKIMIRAPGNFEPDEWRALQSLEDPC</sequence>
<proteinExistence type="predicted"/>
<dbReference type="AlphaFoldDB" id="A0A3L6PR80"/>
<dbReference type="EMBL" id="PQIB02000016">
    <property type="protein sequence ID" value="RLM61172.1"/>
    <property type="molecule type" value="Genomic_DNA"/>
</dbReference>
<keyword evidence="3" id="KW-1185">Reference proteome</keyword>
<keyword evidence="1" id="KW-0472">Membrane</keyword>